<evidence type="ECO:0000313" key="1">
    <source>
        <dbReference type="EMBL" id="CCC93608.1"/>
    </source>
</evidence>
<proteinExistence type="predicted"/>
<protein>
    <submittedName>
        <fullName evidence="1">Uncharacterized protein</fullName>
    </submittedName>
</protein>
<dbReference type="VEuPathDB" id="TriTrypDB:TcIL3000_10_3690"/>
<dbReference type="EMBL" id="HE575323">
    <property type="protein sequence ID" value="CCC93608.1"/>
    <property type="molecule type" value="Genomic_DNA"/>
</dbReference>
<dbReference type="AlphaFoldDB" id="G0UW42"/>
<accession>G0UW42</accession>
<organism evidence="1">
    <name type="scientific">Trypanosoma congolense (strain IL3000)</name>
    <dbReference type="NCBI Taxonomy" id="1068625"/>
    <lineage>
        <taxon>Eukaryota</taxon>
        <taxon>Discoba</taxon>
        <taxon>Euglenozoa</taxon>
        <taxon>Kinetoplastea</taxon>
        <taxon>Metakinetoplastina</taxon>
        <taxon>Trypanosomatida</taxon>
        <taxon>Trypanosomatidae</taxon>
        <taxon>Trypanosoma</taxon>
        <taxon>Nannomonas</taxon>
    </lineage>
</organism>
<gene>
    <name evidence="1" type="ORF">TCIL3000_10_3690</name>
</gene>
<name>G0UW42_TRYCI</name>
<sequence>MPKTTVASAMSAFAAVAGNDNTVLYGVLSDMILEATDRPVKPNVILPRKDGLRTRQMAREFKELNSLTELFSLEEQLREVVSSQETRSRVRVQKSFLVSQYKTEERLLLVDEEKKCRNALWQAAVAEMEEDAAYRVVVGNEMYRRSCAFSAFLQERMSILVSFMLGNLEFAETSKRLQMRQLELTSRDEITKRRFVEVSRHIDMELLFQQSYRVSFWIQCTFQNFTRDIKLLDAEEERERCALERIALQKLAILANEQENEAARLVVIAVMRASLIRRKFVDDARLREVARLMLAVPIKETDIRGVIERYEMEKRHEIRVCFYLKWREIMKNALKPTDGASIVERLEWYERMCVFDQWRYGFNAIEECFDREARRILKWEDACCNLYQVASSTLTSLWREENEQYTNLKKLYHDFIWSTKVVADSWIVISEEESSRKRLVEAEVKESMSLVACYHLKLCELVAVDRAYIMMELEESCWMSLLSSNYKTLGTKRRELLLNEEENGRIRILAEARGAWLDIVLQEAAPPEPAEGKVLLDEGQRPMSSASSQIQKQFLADCWILGEQEQLRRDEIVLSENSGRLWEYVAIFAYVEEWNREEVVAEYKVGLCDVQLLELVALEELMRAHMEEGEKQWRKIFSRMFAFAFPQLCSCVVEELDDRLNIVAEAETAMSAMLFSRGERCYVKYCSEELWSACNMYYESPSESLQRLSEEFVHAVEPTGRKVVASCERSERLILMMLNEEGKCRLSIEKSADTAYESLQLLFDKSIHRGDEWRSHGVPSESQGDLTDSRALMEYFQRQEASFAAKRKANRERSRQILGDFFKKFYCARDAIVLEELVVREALLNFDQRPRLPGAVPNVAATRVSVRLFNLMLTTNGVVGPLFIAMHGTEENVQHTCNLCETQTLFAAGILFHISFPESLLEWRGSIRDESQVLYFTIGSCEGDATLATASFLLRADDLRHVNSSSVLSIPLDQRNGKINVVIHVT</sequence>
<reference evidence="1" key="1">
    <citation type="journal article" date="2012" name="Proc. Natl. Acad. Sci. U.S.A.">
        <title>Antigenic diversity is generated by distinct evolutionary mechanisms in African trypanosome species.</title>
        <authorList>
            <person name="Jackson A.P."/>
            <person name="Berry A."/>
            <person name="Aslett M."/>
            <person name="Allison H.C."/>
            <person name="Burton P."/>
            <person name="Vavrova-Anderson J."/>
            <person name="Brown R."/>
            <person name="Browne H."/>
            <person name="Corton N."/>
            <person name="Hauser H."/>
            <person name="Gamble J."/>
            <person name="Gilderthorp R."/>
            <person name="Marcello L."/>
            <person name="McQuillan J."/>
            <person name="Otto T.D."/>
            <person name="Quail M.A."/>
            <person name="Sanders M.J."/>
            <person name="van Tonder A."/>
            <person name="Ginger M.L."/>
            <person name="Field M.C."/>
            <person name="Barry J.D."/>
            <person name="Hertz-Fowler C."/>
            <person name="Berriman M."/>
        </authorList>
    </citation>
    <scope>NUCLEOTIDE SEQUENCE</scope>
    <source>
        <strain evidence="1">IL3000</strain>
    </source>
</reference>